<keyword evidence="2" id="KW-0378">Hydrolase</keyword>
<dbReference type="InParanoid" id="A0A517SCY6"/>
<dbReference type="EC" id="3.1.-.-" evidence="2"/>
<dbReference type="KEGG" id="ccos:Pan44_20190"/>
<protein>
    <submittedName>
        <fullName evidence="2">Ribonuclease BN</fullName>
        <ecNumber evidence="2">3.1.-.-</ecNumber>
    </submittedName>
</protein>
<organism evidence="2 3">
    <name type="scientific">Caulifigura coniformis</name>
    <dbReference type="NCBI Taxonomy" id="2527983"/>
    <lineage>
        <taxon>Bacteria</taxon>
        <taxon>Pseudomonadati</taxon>
        <taxon>Planctomycetota</taxon>
        <taxon>Planctomycetia</taxon>
        <taxon>Planctomycetales</taxon>
        <taxon>Planctomycetaceae</taxon>
        <taxon>Caulifigura</taxon>
    </lineage>
</organism>
<dbReference type="Pfam" id="PF12706">
    <property type="entry name" value="Lactamase_B_2"/>
    <property type="match status" value="1"/>
</dbReference>
<evidence type="ECO:0000313" key="3">
    <source>
        <dbReference type="Proteomes" id="UP000315700"/>
    </source>
</evidence>
<keyword evidence="3" id="KW-1185">Reference proteome</keyword>
<sequence length="248" mass="26927">MRVVLLGTGGYHPSEERHTACIMLPEAGLVLDAGTGAFRIPQHLATRELDVFLSHAHLDHVVGLTYLLAPLALKQLDAVRVHATDVVLKALREHLFSAPLFPVMPAFDLRPLTGSSVELAGLRVRWQVLAGHPGSSMAYRIESTAGPAKSLAYVTDTVADGTYREFVRDADVLIHECYFPDALEEWAVKTGHSTTSKVLELARAANVGRLVLVHVDPRSSGPDPLGLAGVQQVFTRVEVARDGLEIDF</sequence>
<dbReference type="AlphaFoldDB" id="A0A517SCY6"/>
<feature type="domain" description="Metallo-beta-lactamase" evidence="1">
    <location>
        <begin position="31"/>
        <end position="214"/>
    </location>
</feature>
<reference evidence="2 3" key="1">
    <citation type="submission" date="2019-02" db="EMBL/GenBank/DDBJ databases">
        <title>Deep-cultivation of Planctomycetes and their phenomic and genomic characterization uncovers novel biology.</title>
        <authorList>
            <person name="Wiegand S."/>
            <person name="Jogler M."/>
            <person name="Boedeker C."/>
            <person name="Pinto D."/>
            <person name="Vollmers J."/>
            <person name="Rivas-Marin E."/>
            <person name="Kohn T."/>
            <person name="Peeters S.H."/>
            <person name="Heuer A."/>
            <person name="Rast P."/>
            <person name="Oberbeckmann S."/>
            <person name="Bunk B."/>
            <person name="Jeske O."/>
            <person name="Meyerdierks A."/>
            <person name="Storesund J.E."/>
            <person name="Kallscheuer N."/>
            <person name="Luecker S."/>
            <person name="Lage O.M."/>
            <person name="Pohl T."/>
            <person name="Merkel B.J."/>
            <person name="Hornburger P."/>
            <person name="Mueller R.-W."/>
            <person name="Bruemmer F."/>
            <person name="Labrenz M."/>
            <person name="Spormann A.M."/>
            <person name="Op den Camp H."/>
            <person name="Overmann J."/>
            <person name="Amann R."/>
            <person name="Jetten M.S.M."/>
            <person name="Mascher T."/>
            <person name="Medema M.H."/>
            <person name="Devos D.P."/>
            <person name="Kaster A.-K."/>
            <person name="Ovreas L."/>
            <person name="Rohde M."/>
            <person name="Galperin M.Y."/>
            <person name="Jogler C."/>
        </authorList>
    </citation>
    <scope>NUCLEOTIDE SEQUENCE [LARGE SCALE GENOMIC DNA]</scope>
    <source>
        <strain evidence="2 3">Pan44</strain>
    </source>
</reference>
<gene>
    <name evidence="2" type="primary">rbn</name>
    <name evidence="2" type="ORF">Pan44_20190</name>
</gene>
<accession>A0A517SCY6</accession>
<dbReference type="PANTHER" id="PTHR46018">
    <property type="entry name" value="ZINC PHOSPHODIESTERASE ELAC PROTEIN 1"/>
    <property type="match status" value="1"/>
</dbReference>
<proteinExistence type="predicted"/>
<dbReference type="Gene3D" id="3.60.15.10">
    <property type="entry name" value="Ribonuclease Z/Hydroxyacylglutathione hydrolase-like"/>
    <property type="match status" value="1"/>
</dbReference>
<name>A0A517SCY6_9PLAN</name>
<dbReference type="Proteomes" id="UP000315700">
    <property type="component" value="Chromosome"/>
</dbReference>
<dbReference type="InterPro" id="IPR001279">
    <property type="entry name" value="Metallo-B-lactamas"/>
</dbReference>
<evidence type="ECO:0000313" key="2">
    <source>
        <dbReference type="EMBL" id="QDT53992.1"/>
    </source>
</evidence>
<dbReference type="SUPFAM" id="SSF56281">
    <property type="entry name" value="Metallo-hydrolase/oxidoreductase"/>
    <property type="match status" value="1"/>
</dbReference>
<dbReference type="RefSeq" id="WP_145029661.1">
    <property type="nucleotide sequence ID" value="NZ_CP036271.1"/>
</dbReference>
<dbReference type="EMBL" id="CP036271">
    <property type="protein sequence ID" value="QDT53992.1"/>
    <property type="molecule type" value="Genomic_DNA"/>
</dbReference>
<dbReference type="OrthoDB" id="9800940at2"/>
<evidence type="ECO:0000259" key="1">
    <source>
        <dbReference type="Pfam" id="PF12706"/>
    </source>
</evidence>
<dbReference type="GO" id="GO:0042781">
    <property type="term" value="F:3'-tRNA processing endoribonuclease activity"/>
    <property type="evidence" value="ECO:0007669"/>
    <property type="project" value="TreeGrafter"/>
</dbReference>
<dbReference type="InterPro" id="IPR036866">
    <property type="entry name" value="RibonucZ/Hydroxyglut_hydro"/>
</dbReference>
<dbReference type="FunCoup" id="A0A517SCY6">
    <property type="interactions" value="367"/>
</dbReference>
<dbReference type="PANTHER" id="PTHR46018:SF2">
    <property type="entry name" value="ZINC PHOSPHODIESTERASE ELAC PROTEIN 1"/>
    <property type="match status" value="1"/>
</dbReference>